<dbReference type="Proteomes" id="UP000076023">
    <property type="component" value="Unassembled WGS sequence"/>
</dbReference>
<organism evidence="3 4">
    <name type="scientific">Terrimicrobium sacchariphilum</name>
    <dbReference type="NCBI Taxonomy" id="690879"/>
    <lineage>
        <taxon>Bacteria</taxon>
        <taxon>Pseudomonadati</taxon>
        <taxon>Verrucomicrobiota</taxon>
        <taxon>Terrimicrobiia</taxon>
        <taxon>Terrimicrobiales</taxon>
        <taxon>Terrimicrobiaceae</taxon>
        <taxon>Terrimicrobium</taxon>
    </lineage>
</organism>
<feature type="transmembrane region" description="Helical" evidence="2">
    <location>
        <begin position="12"/>
        <end position="30"/>
    </location>
</feature>
<protein>
    <submittedName>
        <fullName evidence="3">ABC-type transport system</fullName>
    </submittedName>
</protein>
<feature type="transmembrane region" description="Helical" evidence="2">
    <location>
        <begin position="93"/>
        <end position="119"/>
    </location>
</feature>
<feature type="transmembrane region" description="Helical" evidence="2">
    <location>
        <begin position="166"/>
        <end position="183"/>
    </location>
</feature>
<dbReference type="STRING" id="690879.TSACC_22166"/>
<dbReference type="OrthoDB" id="177914at2"/>
<accession>A0A146GAX1</accession>
<gene>
    <name evidence="3" type="ORF">TSACC_22166</name>
</gene>
<dbReference type="EMBL" id="BDCO01000002">
    <property type="protein sequence ID" value="GAT33748.1"/>
    <property type="molecule type" value="Genomic_DNA"/>
</dbReference>
<dbReference type="InParanoid" id="A0A146GAX1"/>
<keyword evidence="2" id="KW-0812">Transmembrane</keyword>
<evidence type="ECO:0000313" key="3">
    <source>
        <dbReference type="EMBL" id="GAT33748.1"/>
    </source>
</evidence>
<keyword evidence="4" id="KW-1185">Reference proteome</keyword>
<keyword evidence="2" id="KW-0472">Membrane</keyword>
<feature type="transmembrane region" description="Helical" evidence="2">
    <location>
        <begin position="189"/>
        <end position="212"/>
    </location>
</feature>
<evidence type="ECO:0000256" key="1">
    <source>
        <dbReference type="SAM" id="MobiDB-lite"/>
    </source>
</evidence>
<feature type="transmembrane region" description="Helical" evidence="2">
    <location>
        <begin position="592"/>
        <end position="612"/>
    </location>
</feature>
<evidence type="ECO:0000256" key="2">
    <source>
        <dbReference type="SAM" id="Phobius"/>
    </source>
</evidence>
<keyword evidence="2" id="KW-1133">Transmembrane helix</keyword>
<comment type="caution">
    <text evidence="3">The sequence shown here is derived from an EMBL/GenBank/DDBJ whole genome shotgun (WGS) entry which is preliminary data.</text>
</comment>
<feature type="transmembrane region" description="Helical" evidence="2">
    <location>
        <begin position="139"/>
        <end position="159"/>
    </location>
</feature>
<sequence>MKALFWKEWRENLKWGLLAMAAIAVAMVYALRQGGDSVDSSWAGLQNEQFLTVTAFGFPVIALALGFLQILTELRRDQWAFLLHRPVTRLQVFWGKALPGTALYLVAGGLPLAASAYWLSLPGSIAAPFDIRQILPGSVNLLAGLSYYYAALLISILPGRWYGRKVLPLAAALLGSTFANTIILSPALIGPIIVLTSMIIAAASAHAASGLFRRMSVVGKCGILSVYLLGLLVADMVLSLGWMMLFPPQPLSYQRYGVDQNGEVVRITTRSNWYEKVETLDGKQIKPEKRAFEWADFLFPTMLYYATPDGFRDFRSPRAYFTYESSNRTAPFAWYYINDLGIFRVYSTETKMPLGVLGPNGYAPIDNTGQAGRFHPGFSAYKSTVIGDRDGVYIPDLDARSVKKIYAAAPGEQIISAARLPKPKKEGAQEEYAIGSNQAIQVVTKSGPRARIALPVAPNKITGVEFYRPESGNYTLFIRGRFPQGIELAVASPDGKITRQQTLPLLYNSPPQSISKWLGEALTPLGARLLGAGITQALQFVENGYYRMVTEWNAAEKPLEMLRWLAAAAVGLLCAALIQIPLKRDQFAGQRLAWTVFAFFFGVFGLLAFWIANDWPRRLACPSCSRKRSVERETCEHCGAGWPAPKQDGTEIWEGLTEEATPPAAR</sequence>
<dbReference type="RefSeq" id="WP_075079447.1">
    <property type="nucleotide sequence ID" value="NZ_BDCO01000002.1"/>
</dbReference>
<feature type="transmembrane region" description="Helical" evidence="2">
    <location>
        <begin position="50"/>
        <end position="72"/>
    </location>
</feature>
<evidence type="ECO:0000313" key="4">
    <source>
        <dbReference type="Proteomes" id="UP000076023"/>
    </source>
</evidence>
<dbReference type="AlphaFoldDB" id="A0A146GAX1"/>
<feature type="transmembrane region" description="Helical" evidence="2">
    <location>
        <begin position="224"/>
        <end position="245"/>
    </location>
</feature>
<name>A0A146GAX1_TERSA</name>
<reference evidence="4" key="1">
    <citation type="journal article" date="2017" name="Genome Announc.">
        <title>Draft Genome Sequence of Terrimicrobium sacchariphilum NM-5T, a Facultative Anaerobic Soil Bacterium of the Class Spartobacteria.</title>
        <authorList>
            <person name="Qiu Y.L."/>
            <person name="Tourlousse D.M."/>
            <person name="Matsuura N."/>
            <person name="Ohashi A."/>
            <person name="Sekiguchi Y."/>
        </authorList>
    </citation>
    <scope>NUCLEOTIDE SEQUENCE [LARGE SCALE GENOMIC DNA]</scope>
    <source>
        <strain evidence="4">NM-5</strain>
    </source>
</reference>
<proteinExistence type="predicted"/>
<feature type="region of interest" description="Disordered" evidence="1">
    <location>
        <begin position="646"/>
        <end position="666"/>
    </location>
</feature>